<dbReference type="OrthoDB" id="218532at2157"/>
<comment type="caution">
    <text evidence="2">The sequence shown here is derived from an EMBL/GenBank/DDBJ whole genome shotgun (WGS) entry which is preliminary data.</text>
</comment>
<evidence type="ECO:0000313" key="3">
    <source>
        <dbReference type="Proteomes" id="UP000282323"/>
    </source>
</evidence>
<protein>
    <recommendedName>
        <fullName evidence="1">Halobacterial output domain-containing protein</fullName>
    </recommendedName>
</protein>
<proteinExistence type="predicted"/>
<keyword evidence="3" id="KW-1185">Reference proteome</keyword>
<name>A0A3N6LWY8_NATCH</name>
<evidence type="ECO:0000259" key="1">
    <source>
        <dbReference type="Pfam" id="PF18545"/>
    </source>
</evidence>
<dbReference type="Proteomes" id="UP000282323">
    <property type="component" value="Unassembled WGS sequence"/>
</dbReference>
<gene>
    <name evidence="2" type="ORF">EA473_09760</name>
</gene>
<dbReference type="AlphaFoldDB" id="A0A3N6LWY8"/>
<dbReference type="InterPro" id="IPR040624">
    <property type="entry name" value="HalOD1"/>
</dbReference>
<reference evidence="2 3" key="1">
    <citation type="submission" date="2018-10" db="EMBL/GenBank/DDBJ databases">
        <title>Natrarchaeobius chitinivorans gen. nov., sp. nov., and Natrarchaeobius haloalkaliphilus sp. nov., alkaliphilic, chitin-utilizing haloarchaea from hypersaline alkaline lakes.</title>
        <authorList>
            <person name="Sorokin D.Y."/>
            <person name="Elcheninov A.G."/>
            <person name="Kostrikina N.A."/>
            <person name="Bale N.J."/>
            <person name="Sinninghe Damste J.S."/>
            <person name="Khijniak T.V."/>
            <person name="Kublanov I.V."/>
            <person name="Toshchakov S.V."/>
        </authorList>
    </citation>
    <scope>NUCLEOTIDE SEQUENCE [LARGE SCALE GENOMIC DNA]</scope>
    <source>
        <strain evidence="2 3">AArcht4T</strain>
    </source>
</reference>
<feature type="domain" description="Halobacterial output" evidence="1">
    <location>
        <begin position="28"/>
        <end position="101"/>
    </location>
</feature>
<dbReference type="RefSeq" id="WP_124195435.1">
    <property type="nucleotide sequence ID" value="NZ_REGA01000006.1"/>
</dbReference>
<dbReference type="EMBL" id="REGA01000006">
    <property type="protein sequence ID" value="RQG95218.1"/>
    <property type="molecule type" value="Genomic_DNA"/>
</dbReference>
<accession>A0A3N6LWY8</accession>
<sequence>MTATTDDHGGHRIDLDAKTAFVSHDWADDRSLAETIVSTVAALSETEPAEMERLYDRIDPDSLEAIFEPTSGTANRNAGTVSFRLEGYTITVHGSGSVVVTKES</sequence>
<organism evidence="2 3">
    <name type="scientific">Natrarchaeobius chitinivorans</name>
    <dbReference type="NCBI Taxonomy" id="1679083"/>
    <lineage>
        <taxon>Archaea</taxon>
        <taxon>Methanobacteriati</taxon>
        <taxon>Methanobacteriota</taxon>
        <taxon>Stenosarchaea group</taxon>
        <taxon>Halobacteria</taxon>
        <taxon>Halobacteriales</taxon>
        <taxon>Natrialbaceae</taxon>
        <taxon>Natrarchaeobius</taxon>
    </lineage>
</organism>
<dbReference type="Pfam" id="PF18545">
    <property type="entry name" value="HalOD1"/>
    <property type="match status" value="1"/>
</dbReference>
<evidence type="ECO:0000313" key="2">
    <source>
        <dbReference type="EMBL" id="RQG95218.1"/>
    </source>
</evidence>